<organism evidence="1 2">
    <name type="scientific">Terrabacter ginsenosidimutans</name>
    <dbReference type="NCBI Taxonomy" id="490575"/>
    <lineage>
        <taxon>Bacteria</taxon>
        <taxon>Bacillati</taxon>
        <taxon>Actinomycetota</taxon>
        <taxon>Actinomycetes</taxon>
        <taxon>Micrococcales</taxon>
        <taxon>Intrasporangiaceae</taxon>
        <taxon>Terrabacter</taxon>
    </lineage>
</organism>
<gene>
    <name evidence="1" type="ORF">GCM10022399_30280</name>
</gene>
<protein>
    <submittedName>
        <fullName evidence="1">Uncharacterized protein</fullName>
    </submittedName>
</protein>
<evidence type="ECO:0000313" key="1">
    <source>
        <dbReference type="EMBL" id="GAA3711453.1"/>
    </source>
</evidence>
<dbReference type="Proteomes" id="UP001501468">
    <property type="component" value="Unassembled WGS sequence"/>
</dbReference>
<keyword evidence="2" id="KW-1185">Reference proteome</keyword>
<comment type="caution">
    <text evidence="1">The sequence shown here is derived from an EMBL/GenBank/DDBJ whole genome shotgun (WGS) entry which is preliminary data.</text>
</comment>
<accession>A0ABP7DXS7</accession>
<proteinExistence type="predicted"/>
<dbReference type="EMBL" id="BAABDC010000004">
    <property type="protein sequence ID" value="GAA3711453.1"/>
    <property type="molecule type" value="Genomic_DNA"/>
</dbReference>
<evidence type="ECO:0000313" key="2">
    <source>
        <dbReference type="Proteomes" id="UP001501468"/>
    </source>
</evidence>
<sequence length="83" mass="9022">MASPQDDRTWRPDPRTVSWVLSVIDEAQVGRDFIEQLKQRIPGLASADPALVGEAAVECALIRAQMLTTEAQKVPPGTPIQPS</sequence>
<name>A0ABP7DXS7_9MICO</name>
<reference evidence="2" key="1">
    <citation type="journal article" date="2019" name="Int. J. Syst. Evol. Microbiol.">
        <title>The Global Catalogue of Microorganisms (GCM) 10K type strain sequencing project: providing services to taxonomists for standard genome sequencing and annotation.</title>
        <authorList>
            <consortium name="The Broad Institute Genomics Platform"/>
            <consortium name="The Broad Institute Genome Sequencing Center for Infectious Disease"/>
            <person name="Wu L."/>
            <person name="Ma J."/>
        </authorList>
    </citation>
    <scope>NUCLEOTIDE SEQUENCE [LARGE SCALE GENOMIC DNA]</scope>
    <source>
        <strain evidence="2">JCM 17125</strain>
    </source>
</reference>
<dbReference type="RefSeq" id="WP_344948188.1">
    <property type="nucleotide sequence ID" value="NZ_BAABDC010000004.1"/>
</dbReference>